<protein>
    <submittedName>
        <fullName evidence="3">Acyltransferase</fullName>
    </submittedName>
</protein>
<evidence type="ECO:0000313" key="3">
    <source>
        <dbReference type="EMBL" id="MEE7457215.1"/>
    </source>
</evidence>
<feature type="transmembrane region" description="Helical" evidence="1">
    <location>
        <begin position="307"/>
        <end position="336"/>
    </location>
</feature>
<comment type="caution">
    <text evidence="3">The sequence shown here is derived from an EMBL/GenBank/DDBJ whole genome shotgun (WGS) entry which is preliminary data.</text>
</comment>
<keyword evidence="1" id="KW-0472">Membrane</keyword>
<keyword evidence="4" id="KW-1185">Reference proteome</keyword>
<evidence type="ECO:0000259" key="2">
    <source>
        <dbReference type="Pfam" id="PF01757"/>
    </source>
</evidence>
<feature type="transmembrane region" description="Helical" evidence="1">
    <location>
        <begin position="238"/>
        <end position="254"/>
    </location>
</feature>
<keyword evidence="3" id="KW-0012">Acyltransferase</keyword>
<feature type="transmembrane region" description="Helical" evidence="1">
    <location>
        <begin position="186"/>
        <end position="204"/>
    </location>
</feature>
<feature type="transmembrane region" description="Helical" evidence="1">
    <location>
        <begin position="23"/>
        <end position="41"/>
    </location>
</feature>
<keyword evidence="1" id="KW-1133">Transmembrane helix</keyword>
<dbReference type="Pfam" id="PF01757">
    <property type="entry name" value="Acyl_transf_3"/>
    <property type="match status" value="1"/>
</dbReference>
<evidence type="ECO:0000256" key="1">
    <source>
        <dbReference type="SAM" id="Phobius"/>
    </source>
</evidence>
<keyword evidence="3" id="KW-0808">Transferase</keyword>
<name>A0ABU7T9H3_9HYPH</name>
<feature type="domain" description="Acyltransferase 3" evidence="2">
    <location>
        <begin position="20"/>
        <end position="329"/>
    </location>
</feature>
<feature type="transmembrane region" description="Helical" evidence="1">
    <location>
        <begin position="61"/>
        <end position="79"/>
    </location>
</feature>
<sequence length="361" mass="38368">MSGALSGPTIAEALARPHNAFSGLRLALALMVVISHAFSVVSGNALDEPLARATGFSLGEHAVNGFFAVSGFLVTMSYDRRGWRDYAIARTLRILPGLVAATLVVSLGLGAALTRLPPAEYYASPELWRFVRGTLLSFKSNASLPGLFEANPFRSPLGTVWTLKYETICYAGVLAVGLLGLLRRRWAVPALTAALALSLAGLEAVRPEMSKGTETALRLPLIFAVGACLYLWRDAVRLTSWPLLAVAAALLLQGHAPARTLLFLGESYAAIWLGLLPALGRPSLDPPADLSYGVYLYGWPIQQSLHALWPAASALTLLVPALLLAGLVAAASWYAVEKPALRLKARALGRRTLGTIEPAGP</sequence>
<dbReference type="InterPro" id="IPR002656">
    <property type="entry name" value="Acyl_transf_3_dom"/>
</dbReference>
<keyword evidence="1" id="KW-0812">Transmembrane</keyword>
<reference evidence="3 4" key="1">
    <citation type="journal article" date="2012" name="Genet. Mol. Biol.">
        <title>Analysis of 16S rRNA and mxaF genes revealing insights into Methylobacterium niche-specific plant association.</title>
        <authorList>
            <person name="Dourado M.N."/>
            <person name="Andreote F.D."/>
            <person name="Dini-Andreote F."/>
            <person name="Conti R."/>
            <person name="Araujo J.M."/>
            <person name="Araujo W.L."/>
        </authorList>
    </citation>
    <scope>NUCLEOTIDE SEQUENCE [LARGE SCALE GENOMIC DNA]</scope>
    <source>
        <strain evidence="3 4">SR1.6/4</strain>
    </source>
</reference>
<evidence type="ECO:0000313" key="4">
    <source>
        <dbReference type="Proteomes" id="UP001349262"/>
    </source>
</evidence>
<dbReference type="InterPro" id="IPR050879">
    <property type="entry name" value="Acyltransferase_3"/>
</dbReference>
<feature type="transmembrane region" description="Helical" evidence="1">
    <location>
        <begin position="216"/>
        <end position="232"/>
    </location>
</feature>
<proteinExistence type="predicted"/>
<organism evidence="3 4">
    <name type="scientific">Methylobacterium radiotolerans</name>
    <dbReference type="NCBI Taxonomy" id="31998"/>
    <lineage>
        <taxon>Bacteria</taxon>
        <taxon>Pseudomonadati</taxon>
        <taxon>Pseudomonadota</taxon>
        <taxon>Alphaproteobacteria</taxon>
        <taxon>Hyphomicrobiales</taxon>
        <taxon>Methylobacteriaceae</taxon>
        <taxon>Methylobacterium</taxon>
    </lineage>
</organism>
<gene>
    <name evidence="3" type="ORF">MRSR164_10620</name>
</gene>
<dbReference type="EMBL" id="MLBY01000004">
    <property type="protein sequence ID" value="MEE7457215.1"/>
    <property type="molecule type" value="Genomic_DNA"/>
</dbReference>
<dbReference type="GO" id="GO:0016746">
    <property type="term" value="F:acyltransferase activity"/>
    <property type="evidence" value="ECO:0007669"/>
    <property type="project" value="UniProtKB-KW"/>
</dbReference>
<dbReference type="PANTHER" id="PTHR23028">
    <property type="entry name" value="ACETYLTRANSFERASE"/>
    <property type="match status" value="1"/>
</dbReference>
<accession>A0ABU7T9H3</accession>
<dbReference type="Proteomes" id="UP001349262">
    <property type="component" value="Unassembled WGS sequence"/>
</dbReference>
<dbReference type="PANTHER" id="PTHR23028:SF53">
    <property type="entry name" value="ACYL_TRANSF_3 DOMAIN-CONTAINING PROTEIN"/>
    <property type="match status" value="1"/>
</dbReference>
<feature type="transmembrane region" description="Helical" evidence="1">
    <location>
        <begin position="91"/>
        <end position="113"/>
    </location>
</feature>